<keyword evidence="3" id="KW-1185">Reference proteome</keyword>
<evidence type="ECO:0000313" key="2">
    <source>
        <dbReference type="EMBL" id="MDN4525898.1"/>
    </source>
</evidence>
<dbReference type="Proteomes" id="UP001172721">
    <property type="component" value="Unassembled WGS sequence"/>
</dbReference>
<keyword evidence="1" id="KW-0472">Membrane</keyword>
<evidence type="ECO:0008006" key="4">
    <source>
        <dbReference type="Google" id="ProtNLM"/>
    </source>
</evidence>
<organism evidence="2 3">
    <name type="scientific">Fictibacillus fluitans</name>
    <dbReference type="NCBI Taxonomy" id="3058422"/>
    <lineage>
        <taxon>Bacteria</taxon>
        <taxon>Bacillati</taxon>
        <taxon>Bacillota</taxon>
        <taxon>Bacilli</taxon>
        <taxon>Bacillales</taxon>
        <taxon>Fictibacillaceae</taxon>
        <taxon>Fictibacillus</taxon>
    </lineage>
</organism>
<name>A0ABT8HYP5_9BACL</name>
<keyword evidence="1" id="KW-1133">Transmembrane helix</keyword>
<sequence length="259" mass="30044">MNIKEENLSDFKTTAKNRLSPDSCVSFMFGSMIWCSMPMFFIGVGLFRFGWTVFPNTFEKVVIFLEVAFYCIQISLLFIFTKPKMYIKFQKIISVLTLFYIFQFGTIGFMFVVISGIFDFPNDSLTLTYVGLLLTGAVIVHILSTISIFKQAHNGEFTGENSSGFFFGRTIILTVLGSIIYLVVLLILILIHTSGEYTFFCFILSLFILYPIAIAAAEFQLLAYCKYKFPSFNISWHDYDREKRKRIKQYERNNKKRKK</sequence>
<accession>A0ABT8HYP5</accession>
<evidence type="ECO:0000313" key="3">
    <source>
        <dbReference type="Proteomes" id="UP001172721"/>
    </source>
</evidence>
<dbReference type="EMBL" id="JAUHTR010000008">
    <property type="protein sequence ID" value="MDN4525898.1"/>
    <property type="molecule type" value="Genomic_DNA"/>
</dbReference>
<feature type="transmembrane region" description="Helical" evidence="1">
    <location>
        <begin position="129"/>
        <end position="149"/>
    </location>
</feature>
<evidence type="ECO:0000256" key="1">
    <source>
        <dbReference type="SAM" id="Phobius"/>
    </source>
</evidence>
<comment type="caution">
    <text evidence="2">The sequence shown here is derived from an EMBL/GenBank/DDBJ whole genome shotgun (WGS) entry which is preliminary data.</text>
</comment>
<feature type="transmembrane region" description="Helical" evidence="1">
    <location>
        <begin position="197"/>
        <end position="219"/>
    </location>
</feature>
<feature type="transmembrane region" description="Helical" evidence="1">
    <location>
        <begin position="61"/>
        <end position="80"/>
    </location>
</feature>
<proteinExistence type="predicted"/>
<reference evidence="2" key="1">
    <citation type="submission" date="2023-07" db="EMBL/GenBank/DDBJ databases">
        <title>Fictibacillus sp. isolated from freshwater pond.</title>
        <authorList>
            <person name="Kirdat K."/>
            <person name="Bhat A."/>
            <person name="Mourya A."/>
            <person name="Yadav A."/>
        </authorList>
    </citation>
    <scope>NUCLEOTIDE SEQUENCE</scope>
    <source>
        <strain evidence="2">NE201</strain>
    </source>
</reference>
<protein>
    <recommendedName>
        <fullName evidence="4">Transmembrane protein</fullName>
    </recommendedName>
</protein>
<feature type="transmembrane region" description="Helical" evidence="1">
    <location>
        <begin position="25"/>
        <end position="49"/>
    </location>
</feature>
<gene>
    <name evidence="2" type="ORF">QYB97_15540</name>
</gene>
<feature type="transmembrane region" description="Helical" evidence="1">
    <location>
        <begin position="92"/>
        <end position="117"/>
    </location>
</feature>
<dbReference type="RefSeq" id="WP_301166921.1">
    <property type="nucleotide sequence ID" value="NZ_JAUHTR010000008.1"/>
</dbReference>
<keyword evidence="1" id="KW-0812">Transmembrane</keyword>
<feature type="transmembrane region" description="Helical" evidence="1">
    <location>
        <begin position="170"/>
        <end position="191"/>
    </location>
</feature>